<organism evidence="2 3">
    <name type="scientific">Proteus mirabilis</name>
    <dbReference type="NCBI Taxonomy" id="584"/>
    <lineage>
        <taxon>Bacteria</taxon>
        <taxon>Pseudomonadati</taxon>
        <taxon>Pseudomonadota</taxon>
        <taxon>Gammaproteobacteria</taxon>
        <taxon>Enterobacterales</taxon>
        <taxon>Morganellaceae</taxon>
        <taxon>Proteus</taxon>
    </lineage>
</organism>
<evidence type="ECO:0000313" key="3">
    <source>
        <dbReference type="Proteomes" id="UP000251485"/>
    </source>
</evidence>
<evidence type="ECO:0000313" key="2">
    <source>
        <dbReference type="EMBL" id="SPY94329.1"/>
    </source>
</evidence>
<dbReference type="EMBL" id="UAUE01000003">
    <property type="protein sequence ID" value="SPY94329.1"/>
    <property type="molecule type" value="Genomic_DNA"/>
</dbReference>
<name>A0A2X2DF25_PROMI</name>
<dbReference type="Proteomes" id="UP000251485">
    <property type="component" value="Unassembled WGS sequence"/>
</dbReference>
<gene>
    <name evidence="2" type="ORF">NCTC10975_00669</name>
</gene>
<reference evidence="2 3" key="1">
    <citation type="submission" date="2018-06" db="EMBL/GenBank/DDBJ databases">
        <authorList>
            <consortium name="Pathogen Informatics"/>
            <person name="Doyle S."/>
        </authorList>
    </citation>
    <scope>NUCLEOTIDE SEQUENCE [LARGE SCALE GENOMIC DNA]</scope>
    <source>
        <strain evidence="2 3">NCTC10975</strain>
    </source>
</reference>
<proteinExistence type="predicted"/>
<accession>A0A2X2DF25</accession>
<feature type="transmembrane region" description="Helical" evidence="1">
    <location>
        <begin position="61"/>
        <end position="79"/>
    </location>
</feature>
<evidence type="ECO:0000256" key="1">
    <source>
        <dbReference type="SAM" id="Phobius"/>
    </source>
</evidence>
<keyword evidence="1" id="KW-0472">Membrane</keyword>
<protein>
    <submittedName>
        <fullName evidence="2">Uncharacterized protein</fullName>
    </submittedName>
</protein>
<sequence length="82" mass="9371">MDPSHQKYYSLLISTQFTFIGAIASYITLIKDYCQNLDVLTYKLTFLKKLKSKLNQLDSNITSIILLGLIMFTLSFITIKGN</sequence>
<dbReference type="AlphaFoldDB" id="A0A2X2DF25"/>
<keyword evidence="1" id="KW-1133">Transmembrane helix</keyword>
<feature type="transmembrane region" description="Helical" evidence="1">
    <location>
        <begin position="9"/>
        <end position="30"/>
    </location>
</feature>
<keyword evidence="1" id="KW-0812">Transmembrane</keyword>